<evidence type="ECO:0000256" key="11">
    <source>
        <dbReference type="PIRSR" id="PIRSR000097-2"/>
    </source>
</evidence>
<keyword evidence="4" id="KW-0119">Carbohydrate metabolism</keyword>
<evidence type="ECO:0000256" key="8">
    <source>
        <dbReference type="ARBA" id="ARBA00047534"/>
    </source>
</evidence>
<dbReference type="GO" id="GO:0016491">
    <property type="term" value="F:oxidoreductase activity"/>
    <property type="evidence" value="ECO:0007669"/>
    <property type="project" value="UniProtKB-KW"/>
</dbReference>
<comment type="catalytic activity">
    <reaction evidence="9">
        <text>xylitol + NAD(+) = D-xylose + NADH + H(+)</text>
        <dbReference type="Rhea" id="RHEA:27441"/>
        <dbReference type="ChEBI" id="CHEBI:15378"/>
        <dbReference type="ChEBI" id="CHEBI:17151"/>
        <dbReference type="ChEBI" id="CHEBI:53455"/>
        <dbReference type="ChEBI" id="CHEBI:57540"/>
        <dbReference type="ChEBI" id="CHEBI:57945"/>
        <dbReference type="EC" id="1.1.1.307"/>
    </reaction>
</comment>
<dbReference type="PROSITE" id="PS00062">
    <property type="entry name" value="ALDOKETO_REDUCTASE_2"/>
    <property type="match status" value="1"/>
</dbReference>
<evidence type="ECO:0000256" key="10">
    <source>
        <dbReference type="PIRSR" id="PIRSR000097-1"/>
    </source>
</evidence>
<dbReference type="STRING" id="48697.A0A101MP50"/>
<dbReference type="Pfam" id="PF00248">
    <property type="entry name" value="Aldo_ket_red"/>
    <property type="match status" value="1"/>
</dbReference>
<dbReference type="InterPro" id="IPR018170">
    <property type="entry name" value="Aldo/ket_reductase_CS"/>
</dbReference>
<dbReference type="FunFam" id="3.20.20.100:FF:000007">
    <property type="entry name" value="NAD(P)H-dependent D-xylose reductase xyl1"/>
    <property type="match status" value="1"/>
</dbReference>
<comment type="catalytic activity">
    <reaction evidence="8">
        <text>xylitol + NADP(+) = D-xylose + NADPH + H(+)</text>
        <dbReference type="Rhea" id="RHEA:27445"/>
        <dbReference type="ChEBI" id="CHEBI:15378"/>
        <dbReference type="ChEBI" id="CHEBI:17151"/>
        <dbReference type="ChEBI" id="CHEBI:53455"/>
        <dbReference type="ChEBI" id="CHEBI:57783"/>
        <dbReference type="ChEBI" id="CHEBI:58349"/>
        <dbReference type="EC" id="1.1.1.307"/>
    </reaction>
</comment>
<evidence type="ECO:0000256" key="2">
    <source>
        <dbReference type="ARBA" id="ARBA00007905"/>
    </source>
</evidence>
<evidence type="ECO:0000256" key="4">
    <source>
        <dbReference type="ARBA" id="ARBA00022629"/>
    </source>
</evidence>
<evidence type="ECO:0000259" key="13">
    <source>
        <dbReference type="Pfam" id="PF00248"/>
    </source>
</evidence>
<feature type="domain" description="NADP-dependent oxidoreductase" evidence="13">
    <location>
        <begin position="16"/>
        <end position="285"/>
    </location>
</feature>
<reference evidence="14 15" key="1">
    <citation type="submission" date="2015-10" db="EMBL/GenBank/DDBJ databases">
        <title>Genome sequencing of Penicillium freii.</title>
        <authorList>
            <person name="Nguyen H.D."/>
            <person name="Visagie C.M."/>
            <person name="Seifert K.A."/>
        </authorList>
    </citation>
    <scope>NUCLEOTIDE SEQUENCE [LARGE SCALE GENOMIC DNA]</scope>
    <source>
        <strain evidence="14 15">DAOM 242723</strain>
    </source>
</reference>
<protein>
    <recommendedName>
        <fullName evidence="3">D-xylose reductase [NAD(P)H]</fullName>
        <ecNumber evidence="3">1.1.1.307</ecNumber>
    </recommendedName>
</protein>
<dbReference type="PRINTS" id="PR00069">
    <property type="entry name" value="ALDKETRDTASE"/>
</dbReference>
<sequence length="326" mass="36697">MSTKFKLNTGAEIPAIGFGTWQDASEQEDAVAEAIKAGYRHIDTARVYGTEKAVGRGVKKSGVPREDIFITTKLWNNKHHPDDVAPALQQSLDDLEMDYVDQFLIHWPVAWKRGEELFPKKDEKPILENIDIVDTYKAMEQLLKTGKVRAIGVSNFDKSEMERLIKNTSIVPATHQLECHPWLQQHDFTEWHQKNGIHITHYSPFGNQNALYAEKGAPAKLLDEPVLAEIGEPYNKTPAQVTLAWGVSQGHSVLPKSKTPLRIRANLGGDFKLSPEDMKKIEKINKKLRFNDSSDKCAIPNCIEVTLQWRNPGGQIEAFIDDGHAV</sequence>
<dbReference type="PIRSF" id="PIRSF000097">
    <property type="entry name" value="AKR"/>
    <property type="match status" value="1"/>
</dbReference>
<dbReference type="CDD" id="cd19071">
    <property type="entry name" value="AKR_AKR1-5-like"/>
    <property type="match status" value="1"/>
</dbReference>
<dbReference type="PANTHER" id="PTHR11732">
    <property type="entry name" value="ALDO/KETO REDUCTASE"/>
    <property type="match status" value="1"/>
</dbReference>
<feature type="site" description="Lowers pKa of active site Tyr" evidence="12">
    <location>
        <position position="73"/>
    </location>
</feature>
<dbReference type="AlphaFoldDB" id="A0A101MP50"/>
<evidence type="ECO:0000256" key="5">
    <source>
        <dbReference type="ARBA" id="ARBA00023002"/>
    </source>
</evidence>
<evidence type="ECO:0000256" key="9">
    <source>
        <dbReference type="ARBA" id="ARBA00049485"/>
    </source>
</evidence>
<evidence type="ECO:0000256" key="12">
    <source>
        <dbReference type="PIRSR" id="PIRSR000097-3"/>
    </source>
</evidence>
<dbReference type="EMBL" id="LLXE01000056">
    <property type="protein sequence ID" value="KUM64104.1"/>
    <property type="molecule type" value="Genomic_DNA"/>
</dbReference>
<accession>A0A101MP50</accession>
<evidence type="ECO:0000256" key="7">
    <source>
        <dbReference type="ARBA" id="ARBA00025065"/>
    </source>
</evidence>
<evidence type="ECO:0000256" key="3">
    <source>
        <dbReference type="ARBA" id="ARBA00012845"/>
    </source>
</evidence>
<name>A0A101MP50_PENFR</name>
<dbReference type="EC" id="1.1.1.307" evidence="3"/>
<organism evidence="14 15">
    <name type="scientific">Penicillium freii</name>
    <dbReference type="NCBI Taxonomy" id="48697"/>
    <lineage>
        <taxon>Eukaryota</taxon>
        <taxon>Fungi</taxon>
        <taxon>Dikarya</taxon>
        <taxon>Ascomycota</taxon>
        <taxon>Pezizomycotina</taxon>
        <taxon>Eurotiomycetes</taxon>
        <taxon>Eurotiomycetidae</taxon>
        <taxon>Eurotiales</taxon>
        <taxon>Aspergillaceae</taxon>
        <taxon>Penicillium</taxon>
    </lineage>
</organism>
<comment type="similarity">
    <text evidence="2">Belongs to the aldo/keto reductase family.</text>
</comment>
<dbReference type="Gene3D" id="3.20.20.100">
    <property type="entry name" value="NADP-dependent oxidoreductase domain"/>
    <property type="match status" value="1"/>
</dbReference>
<evidence type="ECO:0000313" key="15">
    <source>
        <dbReference type="Proteomes" id="UP000055045"/>
    </source>
</evidence>
<comment type="caution">
    <text evidence="14">The sequence shown here is derived from an EMBL/GenBank/DDBJ whole genome shotgun (WGS) entry which is preliminary data.</text>
</comment>
<dbReference type="PROSITE" id="PS00798">
    <property type="entry name" value="ALDOKETO_REDUCTASE_1"/>
    <property type="match status" value="1"/>
</dbReference>
<keyword evidence="4" id="KW-0859">Xylose metabolism</keyword>
<evidence type="ECO:0000256" key="6">
    <source>
        <dbReference type="ARBA" id="ARBA00023027"/>
    </source>
</evidence>
<feature type="active site" description="Proton donor" evidence="10">
    <location>
        <position position="48"/>
    </location>
</feature>
<dbReference type="GO" id="GO:0042732">
    <property type="term" value="P:D-xylose metabolic process"/>
    <property type="evidence" value="ECO:0007669"/>
    <property type="project" value="UniProtKB-KW"/>
</dbReference>
<evidence type="ECO:0000313" key="14">
    <source>
        <dbReference type="EMBL" id="KUM64104.1"/>
    </source>
</evidence>
<keyword evidence="5" id="KW-0560">Oxidoreductase</keyword>
<keyword evidence="15" id="KW-1185">Reference proteome</keyword>
<comment type="function">
    <text evidence="7">Catalyzes the initial reaction in the xylose utilization pathway by reducing D-xylose into xylitol. Xylose is a major component of hemicelluloses such as xylan. Most fungi utilize D-xylose via three enzymatic reactions, xylose reductase (XR), xylitol dehydrogenase (XDH), and xylulokinase, to form xylulose 5-phosphate, which enters pentose phosphate pathway.</text>
</comment>
<gene>
    <name evidence="14" type="ORF">ACN42_g2975</name>
</gene>
<evidence type="ECO:0000256" key="1">
    <source>
        <dbReference type="ARBA" id="ARBA00004722"/>
    </source>
</evidence>
<proteinExistence type="inferred from homology"/>
<dbReference type="Proteomes" id="UP000055045">
    <property type="component" value="Unassembled WGS sequence"/>
</dbReference>
<comment type="pathway">
    <text evidence="1">Carbohydrate metabolism; D-xylose degradation.</text>
</comment>
<feature type="binding site" evidence="11">
    <location>
        <position position="106"/>
    </location>
    <ligand>
        <name>substrate</name>
    </ligand>
</feature>
<keyword evidence="6" id="KW-0520">NAD</keyword>
<dbReference type="SUPFAM" id="SSF51430">
    <property type="entry name" value="NAD(P)-linked oxidoreductase"/>
    <property type="match status" value="1"/>
</dbReference>
<dbReference type="InterPro" id="IPR023210">
    <property type="entry name" value="NADP_OxRdtase_dom"/>
</dbReference>
<dbReference type="InterPro" id="IPR036812">
    <property type="entry name" value="NAD(P)_OxRdtase_dom_sf"/>
</dbReference>
<dbReference type="InterPro" id="IPR020471">
    <property type="entry name" value="AKR"/>
</dbReference>